<keyword evidence="10" id="KW-1185">Reference proteome</keyword>
<dbReference type="AlphaFoldDB" id="H2KPP6"/>
<dbReference type="GO" id="GO:0005637">
    <property type="term" value="C:nuclear inner membrane"/>
    <property type="evidence" value="ECO:0007669"/>
    <property type="project" value="TreeGrafter"/>
</dbReference>
<protein>
    <submittedName>
        <fullName evidence="9">Protein dpy-19 homolog 1</fullName>
    </submittedName>
</protein>
<gene>
    <name evidence="9" type="ORF">CLF_102370</name>
</gene>
<feature type="transmembrane region" description="Helical" evidence="8">
    <location>
        <begin position="445"/>
        <end position="464"/>
    </location>
</feature>
<reference key="2">
    <citation type="submission" date="2011-10" db="EMBL/GenBank/DDBJ databases">
        <title>The genome and transcriptome sequence of Clonorchis sinensis provide insights into the carcinogenic liver fluke.</title>
        <authorList>
            <person name="Wang X."/>
            <person name="Huang Y."/>
            <person name="Chen W."/>
            <person name="Liu H."/>
            <person name="Guo L."/>
            <person name="Chen Y."/>
            <person name="Luo F."/>
            <person name="Zhou W."/>
            <person name="Sun J."/>
            <person name="Mao Q."/>
            <person name="Liang P."/>
            <person name="Zhou C."/>
            <person name="Tian Y."/>
            <person name="Men J."/>
            <person name="Lv X."/>
            <person name="Huang L."/>
            <person name="Zhou J."/>
            <person name="Hu Y."/>
            <person name="Li R."/>
            <person name="Zhang F."/>
            <person name="Lei H."/>
            <person name="Li X."/>
            <person name="Hu X."/>
            <person name="Liang C."/>
            <person name="Xu J."/>
            <person name="Wu Z."/>
            <person name="Yu X."/>
        </authorList>
    </citation>
    <scope>NUCLEOTIDE SEQUENCE</scope>
    <source>
        <strain>Henan</strain>
    </source>
</reference>
<dbReference type="PANTHER" id="PTHR31488:SF1">
    <property type="entry name" value="C-MANNOSYLTRANSFERASE DPY19L1"/>
    <property type="match status" value="1"/>
</dbReference>
<feature type="transmembrane region" description="Helical" evidence="8">
    <location>
        <begin position="678"/>
        <end position="699"/>
    </location>
</feature>
<feature type="transmembrane region" description="Helical" evidence="8">
    <location>
        <begin position="705"/>
        <end position="725"/>
    </location>
</feature>
<organism evidence="9 10">
    <name type="scientific">Clonorchis sinensis</name>
    <name type="common">Chinese liver fluke</name>
    <dbReference type="NCBI Taxonomy" id="79923"/>
    <lineage>
        <taxon>Eukaryota</taxon>
        <taxon>Metazoa</taxon>
        <taxon>Spiralia</taxon>
        <taxon>Lophotrochozoa</taxon>
        <taxon>Platyhelminthes</taxon>
        <taxon>Trematoda</taxon>
        <taxon>Digenea</taxon>
        <taxon>Opisthorchiida</taxon>
        <taxon>Opisthorchiata</taxon>
        <taxon>Opisthorchiidae</taxon>
        <taxon>Clonorchis</taxon>
    </lineage>
</organism>
<evidence type="ECO:0000313" key="10">
    <source>
        <dbReference type="Proteomes" id="UP000008909"/>
    </source>
</evidence>
<evidence type="ECO:0000256" key="1">
    <source>
        <dbReference type="ARBA" id="ARBA00004141"/>
    </source>
</evidence>
<evidence type="ECO:0000313" key="9">
    <source>
        <dbReference type="EMBL" id="GAA29649.2"/>
    </source>
</evidence>
<evidence type="ECO:0000256" key="5">
    <source>
        <dbReference type="ARBA" id="ARBA00022692"/>
    </source>
</evidence>
<feature type="transmembrane region" description="Helical" evidence="8">
    <location>
        <begin position="623"/>
        <end position="641"/>
    </location>
</feature>
<dbReference type="EMBL" id="DF142924">
    <property type="protein sequence ID" value="GAA29649.2"/>
    <property type="molecule type" value="Genomic_DNA"/>
</dbReference>
<reference evidence="9" key="1">
    <citation type="journal article" date="2011" name="Genome Biol.">
        <title>The draft genome of the carcinogenic human liver fluke Clonorchis sinensis.</title>
        <authorList>
            <person name="Wang X."/>
            <person name="Chen W."/>
            <person name="Huang Y."/>
            <person name="Sun J."/>
            <person name="Men J."/>
            <person name="Liu H."/>
            <person name="Luo F."/>
            <person name="Guo L."/>
            <person name="Lv X."/>
            <person name="Deng C."/>
            <person name="Zhou C."/>
            <person name="Fan Y."/>
            <person name="Li X."/>
            <person name="Huang L."/>
            <person name="Hu Y."/>
            <person name="Liang C."/>
            <person name="Hu X."/>
            <person name="Xu J."/>
            <person name="Yu X."/>
        </authorList>
    </citation>
    <scope>NUCLEOTIDE SEQUENCE [LARGE SCALE GENOMIC DNA]</scope>
    <source>
        <strain evidence="9">Henan</strain>
    </source>
</reference>
<feature type="transmembrane region" description="Helical" evidence="8">
    <location>
        <begin position="842"/>
        <end position="863"/>
    </location>
</feature>
<evidence type="ECO:0000256" key="2">
    <source>
        <dbReference type="ARBA" id="ARBA00008744"/>
    </source>
</evidence>
<keyword evidence="6 8" id="KW-1133">Transmembrane helix</keyword>
<comment type="similarity">
    <text evidence="2">Belongs to the dpy-19 family.</text>
</comment>
<feature type="transmembrane region" description="Helical" evidence="8">
    <location>
        <begin position="342"/>
        <end position="359"/>
    </location>
</feature>
<keyword evidence="5 8" id="KW-0812">Transmembrane</keyword>
<proteinExistence type="inferred from homology"/>
<dbReference type="Proteomes" id="UP000008909">
    <property type="component" value="Unassembled WGS sequence"/>
</dbReference>
<keyword evidence="4" id="KW-0808">Transferase</keyword>
<accession>H2KPP6</accession>
<evidence type="ECO:0000256" key="7">
    <source>
        <dbReference type="ARBA" id="ARBA00023136"/>
    </source>
</evidence>
<feature type="transmembrane region" description="Helical" evidence="8">
    <location>
        <begin position="763"/>
        <end position="787"/>
    </location>
</feature>
<evidence type="ECO:0000256" key="4">
    <source>
        <dbReference type="ARBA" id="ARBA00022679"/>
    </source>
</evidence>
<feature type="transmembrane region" description="Helical" evidence="8">
    <location>
        <begin position="892"/>
        <end position="913"/>
    </location>
</feature>
<evidence type="ECO:0000256" key="3">
    <source>
        <dbReference type="ARBA" id="ARBA00022676"/>
    </source>
</evidence>
<dbReference type="GO" id="GO:0000030">
    <property type="term" value="F:mannosyltransferase activity"/>
    <property type="evidence" value="ECO:0007669"/>
    <property type="project" value="TreeGrafter"/>
</dbReference>
<keyword evidence="7 8" id="KW-0472">Membrane</keyword>
<feature type="transmembrane region" description="Helical" evidence="8">
    <location>
        <begin position="647"/>
        <end position="666"/>
    </location>
</feature>
<dbReference type="Pfam" id="PF10034">
    <property type="entry name" value="Dpy19"/>
    <property type="match status" value="1"/>
</dbReference>
<comment type="subcellular location">
    <subcellularLocation>
        <location evidence="1">Membrane</location>
        <topology evidence="1">Multi-pass membrane protein</topology>
    </subcellularLocation>
</comment>
<keyword evidence="3" id="KW-0328">Glycosyltransferase</keyword>
<evidence type="ECO:0000256" key="6">
    <source>
        <dbReference type="ARBA" id="ARBA00022989"/>
    </source>
</evidence>
<evidence type="ECO:0000256" key="8">
    <source>
        <dbReference type="SAM" id="Phobius"/>
    </source>
</evidence>
<sequence>MPEWIRTMDLPINMFAEKLGAVQFSSFTAFERELSEYMKDNYVVFVRAASNRGTNAVLRYEWVYQKCSRQPGKTKGKSRIPKNSLRLSGKRYDGLLTMCITSRKLSGNSPELVTISLICLAIFNAEVCCSLPQNLTYGHRSSSSTSHTFSRPRTSHRNIMNTSTAISVLEVLEHRIRHSSIRARDTNRNLITQSGMAVSKRRLPSLPTMDSLMKNRIKLELMRSRHLSDIYRRSTLLIRLLKIPRQPTTGFALFWGSSGNSDTCGTTWMTEDTDELVKRKTQVKMLYAIHKYAESTSTAHDQFLESISISCVGCIPMGRRVELRQVTVASDRFRTRWRLRTATLALITLVAGFLHYVHVNLLHENSLFFSHLSSREREMTFRTESGFYYSYFKQLILSPTLKVGWNSLLADTRTEYPRCWNASQGSKALDQCGQTELNAMQRFNLYPELILAVAYRLALTYGLLSQVCYRVNRDIPNTPIAFAVTPSMFEQTRYNDSISLEPTQTVGLEDQSIVSCVGLAEPSYFYIGSIFFLAAFIIISLVWSGWSVASSASSILDSRDTLASYWLPVWGALLPVVAYFFNHREATRVQWVPPLRENFAYPFFTLQQAWLLHLLSSPKTTHISPRAASFYCLLLLAFQLPWQFAQFALATQIASLFAACCITVAVGSQTLSDRCILLVDRVHTVVFVHLLALLLSFGLQFGNGLLMSSGYPAGLVGVVVGLRVLRRQICTTALPGRLESSNKKQVSDGLSTSPVSRRSRLMLIFWPPTVAVGFTIVPGLLLTRLLFPVSEEEHDGGHILDLLREKLDLSGQFRTFHTRLYTCAREFDFMSRETIKQPMETGLLPVAVLLSVWVFCDAAWMLWERKASRPIHSSASTEDIDWSRGTVQIRSIFISLFVIFQLCFFSIMAILIMRLKLFWTPQLCLSLALLAQPLRCNRLFDSVFRAREFPKAHDRSSSSTSGNRSSLAAHFLIVLLVAYMTVPGTKNLQAELDIRGQFSAYDDEALLDWFQSLPSPEEDVRVPWVIAGPMSTLGSLRLMLPAAASYPSTQLSTNGGRAWAGFAFTNHPHYENAELRRRTILAYAIYSRQPIDKVWHIYRHQLQADFVIVDEQHCHPREGCSNPELYDLILPQLAGRPALCESLQTTGAYHRVVTPSSWKPYFQIVYVDMNTGRVVLFVRRKLAFTYS</sequence>
<dbReference type="PANTHER" id="PTHR31488">
    <property type="entry name" value="DPY-19-LIKE 1, LIKE (H. SAPIENS)"/>
    <property type="match status" value="1"/>
</dbReference>
<feature type="transmembrane region" description="Helical" evidence="8">
    <location>
        <begin position="524"/>
        <end position="543"/>
    </location>
</feature>
<name>H2KPP6_CLOSI</name>
<dbReference type="InterPro" id="IPR018732">
    <property type="entry name" value="Dpy-19/Dpy-19-like"/>
</dbReference>
<feature type="transmembrane region" description="Helical" evidence="8">
    <location>
        <begin position="563"/>
        <end position="581"/>
    </location>
</feature>